<keyword evidence="2" id="KW-1185">Reference proteome</keyword>
<dbReference type="KEGG" id="rlc:K227x_14540"/>
<name>A0A517N7G0_9BACT</name>
<organism evidence="1 2">
    <name type="scientific">Rubripirellula lacrimiformis</name>
    <dbReference type="NCBI Taxonomy" id="1930273"/>
    <lineage>
        <taxon>Bacteria</taxon>
        <taxon>Pseudomonadati</taxon>
        <taxon>Planctomycetota</taxon>
        <taxon>Planctomycetia</taxon>
        <taxon>Pirellulales</taxon>
        <taxon>Pirellulaceae</taxon>
        <taxon>Rubripirellula</taxon>
    </lineage>
</organism>
<accession>A0A517N7G0</accession>
<dbReference type="EMBL" id="CP036525">
    <property type="protein sequence ID" value="QDT03074.1"/>
    <property type="molecule type" value="Genomic_DNA"/>
</dbReference>
<reference evidence="1 2" key="1">
    <citation type="submission" date="2019-02" db="EMBL/GenBank/DDBJ databases">
        <title>Deep-cultivation of Planctomycetes and their phenomic and genomic characterization uncovers novel biology.</title>
        <authorList>
            <person name="Wiegand S."/>
            <person name="Jogler M."/>
            <person name="Boedeker C."/>
            <person name="Pinto D."/>
            <person name="Vollmers J."/>
            <person name="Rivas-Marin E."/>
            <person name="Kohn T."/>
            <person name="Peeters S.H."/>
            <person name="Heuer A."/>
            <person name="Rast P."/>
            <person name="Oberbeckmann S."/>
            <person name="Bunk B."/>
            <person name="Jeske O."/>
            <person name="Meyerdierks A."/>
            <person name="Storesund J.E."/>
            <person name="Kallscheuer N."/>
            <person name="Luecker S."/>
            <person name="Lage O.M."/>
            <person name="Pohl T."/>
            <person name="Merkel B.J."/>
            <person name="Hornburger P."/>
            <person name="Mueller R.-W."/>
            <person name="Bruemmer F."/>
            <person name="Labrenz M."/>
            <person name="Spormann A.M."/>
            <person name="Op den Camp H."/>
            <person name="Overmann J."/>
            <person name="Amann R."/>
            <person name="Jetten M.S.M."/>
            <person name="Mascher T."/>
            <person name="Medema M.H."/>
            <person name="Devos D.P."/>
            <person name="Kaster A.-K."/>
            <person name="Ovreas L."/>
            <person name="Rohde M."/>
            <person name="Galperin M.Y."/>
            <person name="Jogler C."/>
        </authorList>
    </citation>
    <scope>NUCLEOTIDE SEQUENCE [LARGE SCALE GENOMIC DNA]</scope>
    <source>
        <strain evidence="1 2">K22_7</strain>
    </source>
</reference>
<protein>
    <submittedName>
        <fullName evidence="1">Uncharacterized protein</fullName>
    </submittedName>
</protein>
<sequence>MAGIVSSASRFIPIPFVDDVIRDRCQRYVVAKTLVAHGAEGHWDQVRPYIDADAGCLAGCLAQVAKAPLKLLMFPIRKVVSVLTSVRGVPLEITRMVLLGRTLDRRLKNDGVPSAAEAAQMRVAFDAAFARMDLHAIKAVINDALNQIGDWKGAAIDASREVLGSPDDSKVPDLSTDAIANLPKVEADAIHVDQALHSPDVLQLFAEFDARFDSELANL</sequence>
<evidence type="ECO:0000313" key="1">
    <source>
        <dbReference type="EMBL" id="QDT03074.1"/>
    </source>
</evidence>
<gene>
    <name evidence="1" type="ORF">K227x_14540</name>
</gene>
<evidence type="ECO:0000313" key="2">
    <source>
        <dbReference type="Proteomes" id="UP000318538"/>
    </source>
</evidence>
<dbReference type="AlphaFoldDB" id="A0A517N7G0"/>
<proteinExistence type="predicted"/>
<dbReference type="Proteomes" id="UP000318538">
    <property type="component" value="Chromosome"/>
</dbReference>